<dbReference type="Pfam" id="PF00300">
    <property type="entry name" value="His_Phos_1"/>
    <property type="match status" value="2"/>
</dbReference>
<gene>
    <name evidence="6" type="primary">gpmA</name>
    <name evidence="11" type="ORF">D8S97_02230</name>
</gene>
<evidence type="ECO:0000256" key="2">
    <source>
        <dbReference type="ARBA" id="ARBA00006717"/>
    </source>
</evidence>
<evidence type="ECO:0000256" key="7">
    <source>
        <dbReference type="PIRSR" id="PIRSR613078-1"/>
    </source>
</evidence>
<feature type="site" description="Transition state stabilizer" evidence="6 9">
    <location>
        <position position="184"/>
    </location>
</feature>
<comment type="catalytic activity">
    <reaction evidence="1 6 10">
        <text>(2R)-2-phosphoglycerate = (2R)-3-phosphoglycerate</text>
        <dbReference type="Rhea" id="RHEA:15901"/>
        <dbReference type="ChEBI" id="CHEBI:58272"/>
        <dbReference type="ChEBI" id="CHEBI:58289"/>
        <dbReference type="EC" id="5.4.2.11"/>
    </reaction>
</comment>
<feature type="binding site" evidence="6 8">
    <location>
        <position position="100"/>
    </location>
    <ligand>
        <name>substrate</name>
    </ligand>
</feature>
<comment type="function">
    <text evidence="6 10">Catalyzes the interconversion of 2-phosphoglycerate and 3-phosphoglycerate.</text>
</comment>
<dbReference type="NCBIfam" id="NF010713">
    <property type="entry name" value="PRK14115.1"/>
    <property type="match status" value="1"/>
</dbReference>
<evidence type="ECO:0000313" key="12">
    <source>
        <dbReference type="Proteomes" id="UP000271533"/>
    </source>
</evidence>
<name>A0A3G2I5Q2_BUCRM</name>
<dbReference type="GO" id="GO:0004619">
    <property type="term" value="F:phosphoglycerate mutase activity"/>
    <property type="evidence" value="ECO:0007669"/>
    <property type="project" value="UniProtKB-UniRule"/>
</dbReference>
<dbReference type="UniPathway" id="UPA00109">
    <property type="reaction ID" value="UER00186"/>
</dbReference>
<feature type="binding site" evidence="6 8">
    <location>
        <begin position="10"/>
        <end position="17"/>
    </location>
    <ligand>
        <name>substrate</name>
    </ligand>
</feature>
<dbReference type="FunFam" id="3.40.50.1240:FF:000003">
    <property type="entry name" value="2,3-bisphosphoglycerate-dependent phosphoglycerate mutase"/>
    <property type="match status" value="1"/>
</dbReference>
<dbReference type="HAMAP" id="MF_01039">
    <property type="entry name" value="PGAM_GpmA"/>
    <property type="match status" value="1"/>
</dbReference>
<feature type="binding site" evidence="6 8">
    <location>
        <begin position="116"/>
        <end position="117"/>
    </location>
    <ligand>
        <name>substrate</name>
    </ligand>
</feature>
<evidence type="ECO:0000256" key="1">
    <source>
        <dbReference type="ARBA" id="ARBA00000380"/>
    </source>
</evidence>
<dbReference type="CDD" id="cd07067">
    <property type="entry name" value="HP_PGM_like"/>
    <property type="match status" value="1"/>
</dbReference>
<dbReference type="OrthoDB" id="9781415at2"/>
<dbReference type="RefSeq" id="WP_158361298.1">
    <property type="nucleotide sequence ID" value="NZ_CP032759.1"/>
</dbReference>
<protein>
    <recommendedName>
        <fullName evidence="6 10">2,3-bisphosphoglycerate-dependent phosphoglycerate mutase</fullName>
        <shortName evidence="6">BPG-dependent PGAM</shortName>
        <shortName evidence="6">PGAM</shortName>
        <shortName evidence="6">Phosphoglyceromutase</shortName>
        <shortName evidence="6">dPGM</shortName>
        <ecNumber evidence="6 10">5.4.2.11</ecNumber>
    </recommendedName>
</protein>
<comment type="similarity">
    <text evidence="2 6">Belongs to the phosphoglycerate mutase family. BPG-dependent PGAM subfamily.</text>
</comment>
<feature type="binding site" evidence="6 8">
    <location>
        <begin position="185"/>
        <end position="186"/>
    </location>
    <ligand>
        <name>substrate</name>
    </ligand>
</feature>
<dbReference type="EC" id="5.4.2.11" evidence="6 10"/>
<dbReference type="InterPro" id="IPR013078">
    <property type="entry name" value="His_Pase_superF_clade-1"/>
</dbReference>
<dbReference type="SUPFAM" id="SSF53254">
    <property type="entry name" value="Phosphoglycerate mutase-like"/>
    <property type="match status" value="1"/>
</dbReference>
<accession>A0A3G2I5Q2</accession>
<dbReference type="EMBL" id="CP032759">
    <property type="protein sequence ID" value="AYN24762.1"/>
    <property type="molecule type" value="Genomic_DNA"/>
</dbReference>
<dbReference type="AlphaFoldDB" id="A0A3G2I5Q2"/>
<evidence type="ECO:0000256" key="10">
    <source>
        <dbReference type="RuleBase" id="RU004512"/>
    </source>
</evidence>
<feature type="binding site" evidence="6 8">
    <location>
        <position position="62"/>
    </location>
    <ligand>
        <name>substrate</name>
    </ligand>
</feature>
<dbReference type="Proteomes" id="UP000271533">
    <property type="component" value="Chromosome"/>
</dbReference>
<keyword evidence="4 6" id="KW-0324">Glycolysis</keyword>
<comment type="pathway">
    <text evidence="6 10">Carbohydrate degradation; glycolysis; pyruvate from D-glyceraldehyde 3-phosphate: step 3/5.</text>
</comment>
<evidence type="ECO:0000256" key="5">
    <source>
        <dbReference type="ARBA" id="ARBA00023235"/>
    </source>
</evidence>
<organism evidence="11 12">
    <name type="scientific">Buchnera aphidicola subsp. Rhopalosiphum maidis</name>
    <dbReference type="NCBI Taxonomy" id="118109"/>
    <lineage>
        <taxon>Bacteria</taxon>
        <taxon>Pseudomonadati</taxon>
        <taxon>Pseudomonadota</taxon>
        <taxon>Gammaproteobacteria</taxon>
        <taxon>Enterobacterales</taxon>
        <taxon>Erwiniaceae</taxon>
        <taxon>Buchnera</taxon>
    </lineage>
</organism>
<keyword evidence="5 6" id="KW-0413">Isomerase</keyword>
<evidence type="ECO:0000256" key="9">
    <source>
        <dbReference type="PIRSR" id="PIRSR613078-3"/>
    </source>
</evidence>
<dbReference type="GO" id="GO:0006094">
    <property type="term" value="P:gluconeogenesis"/>
    <property type="evidence" value="ECO:0007669"/>
    <property type="project" value="UniProtKB-UniRule"/>
</dbReference>
<dbReference type="GO" id="GO:0006096">
    <property type="term" value="P:glycolytic process"/>
    <property type="evidence" value="ECO:0007669"/>
    <property type="project" value="UniProtKB-UniRule"/>
</dbReference>
<evidence type="ECO:0000256" key="4">
    <source>
        <dbReference type="ARBA" id="ARBA00023152"/>
    </source>
</evidence>
<dbReference type="InterPro" id="IPR005952">
    <property type="entry name" value="Phosphogly_mut1"/>
</dbReference>
<dbReference type="SMART" id="SM00855">
    <property type="entry name" value="PGAM"/>
    <property type="match status" value="1"/>
</dbReference>
<keyword evidence="3 6" id="KW-0312">Gluconeogenesis</keyword>
<sequence length="234" mass="27602">MKNNKLILIRHGQSQWNNLNRFTGWHDIELSQNGKNEAKKAGLLLKKEKFFFDYAHTSMLKRAIHTLGYILDTLNQSWLPVKKSWRLNERHYGALEGLNKDEMIQKYGEKQVNLWRRSFDIIPPQITLKDKRFPGNDIRYASIDTNTIPLGESLELTAKRVIPYWNEFILPQIKKRQKVLVVAHGNSLRALIQFINKIDNKKILELEIPTAMPIVLEFNKECIPMKWYYLKQSI</sequence>
<proteinExistence type="inferred from homology"/>
<feature type="binding site" evidence="6 8">
    <location>
        <begin position="89"/>
        <end position="92"/>
    </location>
    <ligand>
        <name>substrate</name>
    </ligand>
</feature>
<evidence type="ECO:0000256" key="3">
    <source>
        <dbReference type="ARBA" id="ARBA00022432"/>
    </source>
</evidence>
<dbReference type="PIRSF" id="PIRSF000709">
    <property type="entry name" value="6PFK_2-Ptase"/>
    <property type="match status" value="1"/>
</dbReference>
<feature type="active site" description="Tele-phosphohistidine intermediate" evidence="6 7">
    <location>
        <position position="11"/>
    </location>
</feature>
<reference evidence="11 12" key="1">
    <citation type="submission" date="2018-10" db="EMBL/GenBank/DDBJ databases">
        <title>Genome sequence of the corn leaf aphid (Rhopalosiphum maidis Fitch).</title>
        <authorList>
            <person name="Chen W."/>
            <person name="Shakir S."/>
            <person name="Bigham M."/>
            <person name="Fei Z."/>
            <person name="Jander G."/>
        </authorList>
    </citation>
    <scope>NUCLEOTIDE SEQUENCE [LARGE SCALE GENOMIC DNA]</scope>
    <source>
        <strain evidence="11 12">BTI</strain>
    </source>
</reference>
<dbReference type="NCBIfam" id="TIGR01258">
    <property type="entry name" value="pgm_1"/>
    <property type="match status" value="1"/>
</dbReference>
<dbReference type="Gene3D" id="3.40.50.1240">
    <property type="entry name" value="Phosphoglycerate mutase-like"/>
    <property type="match status" value="1"/>
</dbReference>
<evidence type="ECO:0000256" key="8">
    <source>
        <dbReference type="PIRSR" id="PIRSR613078-2"/>
    </source>
</evidence>
<feature type="active site" description="Proton donor/acceptor" evidence="6 7">
    <location>
        <position position="89"/>
    </location>
</feature>
<comment type="subunit">
    <text evidence="6">Homodimer.</text>
</comment>
<dbReference type="InterPro" id="IPR029033">
    <property type="entry name" value="His_PPase_superfam"/>
</dbReference>
<dbReference type="PROSITE" id="PS00175">
    <property type="entry name" value="PG_MUTASE"/>
    <property type="match status" value="1"/>
</dbReference>
<evidence type="ECO:0000256" key="6">
    <source>
        <dbReference type="HAMAP-Rule" id="MF_01039"/>
    </source>
</evidence>
<feature type="binding site" evidence="6 8">
    <location>
        <begin position="23"/>
        <end position="24"/>
    </location>
    <ligand>
        <name>substrate</name>
    </ligand>
</feature>
<dbReference type="PANTHER" id="PTHR11931">
    <property type="entry name" value="PHOSPHOGLYCERATE MUTASE"/>
    <property type="match status" value="1"/>
</dbReference>
<evidence type="ECO:0000313" key="11">
    <source>
        <dbReference type="EMBL" id="AYN24762.1"/>
    </source>
</evidence>
<dbReference type="InterPro" id="IPR001345">
    <property type="entry name" value="PG/BPGM_mutase_AS"/>
</dbReference>